<dbReference type="GeneID" id="93194830"/>
<feature type="region of interest" description="Disordered" evidence="1">
    <location>
        <begin position="26"/>
        <end position="102"/>
    </location>
</feature>
<dbReference type="AlphaFoldDB" id="A0A1E3FW53"/>
<gene>
    <name evidence="4" type="ORF">J4M89_17375</name>
    <name evidence="3" type="ORF">JIN94_15835</name>
</gene>
<evidence type="ECO:0000313" key="4">
    <source>
        <dbReference type="EMBL" id="MBO1831147.1"/>
    </source>
</evidence>
<reference evidence="3" key="1">
    <citation type="submission" date="2021-01" db="EMBL/GenBank/DDBJ databases">
        <title>Outbreak of Burkholderia contaminns endophthalmitis traced to a clinical ventilation system.</title>
        <authorList>
            <person name="Lipuma J."/>
            <person name="Spilker T."/>
            <person name="Kratholm J."/>
        </authorList>
    </citation>
    <scope>NUCLEOTIDE SEQUENCE</scope>
    <source>
        <strain evidence="3">HI4954</strain>
    </source>
</reference>
<dbReference type="EMBL" id="JAGEMX010000005">
    <property type="protein sequence ID" value="MBO1831147.1"/>
    <property type="molecule type" value="Genomic_DNA"/>
</dbReference>
<evidence type="ECO:0000256" key="1">
    <source>
        <dbReference type="SAM" id="MobiDB-lite"/>
    </source>
</evidence>
<accession>A0A1E3FW53</accession>
<dbReference type="Proteomes" id="UP000611459">
    <property type="component" value="Unassembled WGS sequence"/>
</dbReference>
<keyword evidence="6" id="KW-1185">Reference proteome</keyword>
<evidence type="ECO:0000313" key="6">
    <source>
        <dbReference type="Proteomes" id="UP000664048"/>
    </source>
</evidence>
<dbReference type="PROSITE" id="PS51257">
    <property type="entry name" value="PROKAR_LIPOPROTEIN"/>
    <property type="match status" value="1"/>
</dbReference>
<feature type="chain" id="PRO_5044370875" description="Lipoprotein" evidence="2">
    <location>
        <begin position="22"/>
        <end position="102"/>
    </location>
</feature>
<dbReference type="Proteomes" id="UP000664048">
    <property type="component" value="Unassembled WGS sequence"/>
</dbReference>
<name>A0A1E3FW53_9BURK</name>
<comment type="caution">
    <text evidence="3">The sequence shown here is derived from an EMBL/GenBank/DDBJ whole genome shotgun (WGS) entry which is preliminary data.</text>
</comment>
<feature type="compositionally biased region" description="Low complexity" evidence="1">
    <location>
        <begin position="68"/>
        <end position="77"/>
    </location>
</feature>
<dbReference type="EMBL" id="JAENIB010000005">
    <property type="protein sequence ID" value="MBK1931359.1"/>
    <property type="molecule type" value="Genomic_DNA"/>
</dbReference>
<evidence type="ECO:0008006" key="7">
    <source>
        <dbReference type="Google" id="ProtNLM"/>
    </source>
</evidence>
<reference evidence="4 6" key="2">
    <citation type="submission" date="2021-03" db="EMBL/GenBank/DDBJ databases">
        <title>Clinical course, treatment and visual outcome of an outbreak of Burkholderia contaminans endophthalmitis following cataract surgery.</title>
        <authorList>
            <person name="Lind C."/>
            <person name="Olsen K."/>
            <person name="Angelsen N.K."/>
            <person name="Krefting E.A."/>
            <person name="Fossen K."/>
            <person name="Gravningen K."/>
            <person name="Depoorter E."/>
            <person name="Vandamme P."/>
            <person name="Bertelsen G."/>
        </authorList>
    </citation>
    <scope>NUCLEOTIDE SEQUENCE [LARGE SCALE GENOMIC DNA]</scope>
    <source>
        <strain evidence="4 6">51242556</strain>
    </source>
</reference>
<feature type="compositionally biased region" description="Pro residues" evidence="1">
    <location>
        <begin position="35"/>
        <end position="46"/>
    </location>
</feature>
<proteinExistence type="predicted"/>
<protein>
    <recommendedName>
        <fullName evidence="7">Lipoprotein</fullName>
    </recommendedName>
</protein>
<keyword evidence="2" id="KW-0732">Signal</keyword>
<feature type="signal peptide" evidence="2">
    <location>
        <begin position="1"/>
        <end position="21"/>
    </location>
</feature>
<organism evidence="3 5">
    <name type="scientific">Burkholderia contaminans</name>
    <dbReference type="NCBI Taxonomy" id="488447"/>
    <lineage>
        <taxon>Bacteria</taxon>
        <taxon>Pseudomonadati</taxon>
        <taxon>Pseudomonadota</taxon>
        <taxon>Betaproteobacteria</taxon>
        <taxon>Burkholderiales</taxon>
        <taxon>Burkholderiaceae</taxon>
        <taxon>Burkholderia</taxon>
        <taxon>Burkholderia cepacia complex</taxon>
    </lineage>
</organism>
<sequence length="102" mass="10044">MKPTRTIRTGACLIAAACALAACTQPAPYGARGAPPAPPGAHPPSPGVTMPDANTRYETRPSPGNTMPPGAVGGDPADVPPPGPNGTPGDPPLPGTPPSMQY</sequence>
<evidence type="ECO:0000256" key="2">
    <source>
        <dbReference type="SAM" id="SignalP"/>
    </source>
</evidence>
<evidence type="ECO:0000313" key="5">
    <source>
        <dbReference type="Proteomes" id="UP000611459"/>
    </source>
</evidence>
<dbReference type="RefSeq" id="WP_039371544.1">
    <property type="nucleotide sequence ID" value="NZ_AP018359.1"/>
</dbReference>
<evidence type="ECO:0000313" key="3">
    <source>
        <dbReference type="EMBL" id="MBK1931359.1"/>
    </source>
</evidence>
<feature type="compositionally biased region" description="Pro residues" evidence="1">
    <location>
        <begin position="78"/>
        <end position="102"/>
    </location>
</feature>